<dbReference type="Pfam" id="PF06504">
    <property type="entry name" value="RepC"/>
    <property type="match status" value="1"/>
</dbReference>
<dbReference type="InterPro" id="IPR010522">
    <property type="entry name" value="RepC_bac"/>
</dbReference>
<comment type="caution">
    <text evidence="1">The sequence shown here is derived from an EMBL/GenBank/DDBJ whole genome shotgun (WGS) entry which is preliminary data.</text>
</comment>
<evidence type="ECO:0000313" key="2">
    <source>
        <dbReference type="Proteomes" id="UP000219522"/>
    </source>
</evidence>
<dbReference type="AlphaFoldDB" id="A0A7Z7N3E4"/>
<dbReference type="EMBL" id="OCSU01000002">
    <property type="protein sequence ID" value="SOE80680.1"/>
    <property type="molecule type" value="Genomic_DNA"/>
</dbReference>
<dbReference type="Proteomes" id="UP000219522">
    <property type="component" value="Unassembled WGS sequence"/>
</dbReference>
<reference evidence="1 2" key="1">
    <citation type="submission" date="2017-09" db="EMBL/GenBank/DDBJ databases">
        <authorList>
            <person name="Varghese N."/>
            <person name="Submissions S."/>
        </authorList>
    </citation>
    <scope>NUCLEOTIDE SEQUENCE [LARGE SCALE GENOMIC DNA]</scope>
    <source>
        <strain evidence="1 2">OK806</strain>
    </source>
</reference>
<proteinExistence type="predicted"/>
<name>A0A7Z7N3E4_9BURK</name>
<dbReference type="RefSeq" id="WP_167306311.1">
    <property type="nucleotide sequence ID" value="NZ_OCSU01000002.1"/>
</dbReference>
<sequence length="329" mass="36589">MMAAPRIVRYDAAFCAAPVFQPVWRGERPKLNLKFTFNGVVWRWRGPEQLGVGEQTLLLVLLELAAEQLESEESADDSSRHIESSPYDLNERRRPRIARLTVSFYELCRRLGCSTGGSAMAQRRSELQRLCEVTVWARHDGGVEFQSRLLAWEVGDDQGVTVVLNWRLADVLFGGQFSPVCLAERLSLRAECARALHCALSLRIRPGKTMAFHLDTLSTYIWGDANNAPRRGRIEQQVGTESPAAVARRRRRRQMLQALSEIAALATWTVKTTVNGAVQLTRHPLVKADALATSRPTLPAVTRARSSSSAPEAEAAPTLAAAVWEIFSN</sequence>
<protein>
    <submittedName>
        <fullName evidence="1">Plasmid and phage iteron-binding protein</fullName>
    </submittedName>
</protein>
<evidence type="ECO:0000313" key="1">
    <source>
        <dbReference type="EMBL" id="SOE80680.1"/>
    </source>
</evidence>
<organism evidence="1 2">
    <name type="scientific">Caballeronia arationis</name>
    <dbReference type="NCBI Taxonomy" id="1777142"/>
    <lineage>
        <taxon>Bacteria</taxon>
        <taxon>Pseudomonadati</taxon>
        <taxon>Pseudomonadota</taxon>
        <taxon>Betaproteobacteria</taxon>
        <taxon>Burkholderiales</taxon>
        <taxon>Burkholderiaceae</taxon>
        <taxon>Caballeronia</taxon>
    </lineage>
</organism>
<accession>A0A7Z7N3E4</accession>
<keyword evidence="2" id="KW-1185">Reference proteome</keyword>
<gene>
    <name evidence="1" type="ORF">SAMN05446927_3922</name>
</gene>